<evidence type="ECO:0000313" key="3">
    <source>
        <dbReference type="Proteomes" id="UP000224974"/>
    </source>
</evidence>
<dbReference type="Pfam" id="PF09346">
    <property type="entry name" value="SMI1_KNR4"/>
    <property type="match status" value="1"/>
</dbReference>
<accession>A0A2C6DR27</accession>
<sequence length="178" mass="20790">MNLDNFKQLHPYLFRKESTKLVDYDYYHFFSKDYISLIQSYQGMIAFENGAVFRTNSKIPIITKGYITVDYLYGDCKDENGLKYNIVDAFDIMPDDNFLSFGECPGGNKVCIHKNTGNVYFFWHEAPHDDECYYYLTSSIDMFIENLETDPDDEDIQDLSNVNVSHSLLELIKNSKNK</sequence>
<dbReference type="SUPFAM" id="SSF160631">
    <property type="entry name" value="SMI1/KNR4-like"/>
    <property type="match status" value="1"/>
</dbReference>
<evidence type="ECO:0000313" key="2">
    <source>
        <dbReference type="EMBL" id="PHI31274.1"/>
    </source>
</evidence>
<comment type="caution">
    <text evidence="2">The sequence shown here is derived from an EMBL/GenBank/DDBJ whole genome shotgun (WGS) entry which is preliminary data.</text>
</comment>
<reference evidence="3" key="1">
    <citation type="submission" date="2017-09" db="EMBL/GenBank/DDBJ databases">
        <title>FDA dAtabase for Regulatory Grade micrObial Sequences (FDA-ARGOS): Supporting development and validation of Infectious Disease Dx tests.</title>
        <authorList>
            <person name="Minogue T."/>
            <person name="Wolcott M."/>
            <person name="Wasieloski L."/>
            <person name="Aguilar W."/>
            <person name="Moore D."/>
            <person name="Tallon L."/>
            <person name="Sadzewicz L."/>
            <person name="Ott S."/>
            <person name="Zhao X."/>
            <person name="Nagaraj S."/>
            <person name="Vavikolanu K."/>
            <person name="Aluvathingal J."/>
            <person name="Nadendla S."/>
            <person name="Sichtig H."/>
        </authorList>
    </citation>
    <scope>NUCLEOTIDE SEQUENCE [LARGE SCALE GENOMIC DNA]</scope>
    <source>
        <strain evidence="3">FDAARGOS_387</strain>
    </source>
</reference>
<dbReference type="Gene3D" id="3.40.1580.10">
    <property type="entry name" value="SMI1/KNR4-like"/>
    <property type="match status" value="1"/>
</dbReference>
<dbReference type="InterPro" id="IPR018958">
    <property type="entry name" value="Knr4/Smi1-like_dom"/>
</dbReference>
<dbReference type="RefSeq" id="WP_029093434.1">
    <property type="nucleotide sequence ID" value="NZ_PDDX01000001.1"/>
</dbReference>
<feature type="domain" description="Knr4/Smi1-like" evidence="1">
    <location>
        <begin position="30"/>
        <end position="145"/>
    </location>
</feature>
<organism evidence="2 3">
    <name type="scientific">Budvicia aquatica</name>
    <dbReference type="NCBI Taxonomy" id="82979"/>
    <lineage>
        <taxon>Bacteria</taxon>
        <taxon>Pseudomonadati</taxon>
        <taxon>Pseudomonadota</taxon>
        <taxon>Gammaproteobacteria</taxon>
        <taxon>Enterobacterales</taxon>
        <taxon>Budviciaceae</taxon>
        <taxon>Budvicia</taxon>
    </lineage>
</organism>
<dbReference type="EMBL" id="PDDX01000001">
    <property type="protein sequence ID" value="PHI31274.1"/>
    <property type="molecule type" value="Genomic_DNA"/>
</dbReference>
<proteinExistence type="predicted"/>
<gene>
    <name evidence="2" type="ORF">CRN84_18975</name>
</gene>
<protein>
    <recommendedName>
        <fullName evidence="1">Knr4/Smi1-like domain-containing protein</fullName>
    </recommendedName>
</protein>
<dbReference type="OrthoDB" id="1074170at2"/>
<dbReference type="AlphaFoldDB" id="A0A2C6DR27"/>
<evidence type="ECO:0000259" key="1">
    <source>
        <dbReference type="Pfam" id="PF09346"/>
    </source>
</evidence>
<dbReference type="Proteomes" id="UP000224974">
    <property type="component" value="Unassembled WGS sequence"/>
</dbReference>
<dbReference type="InterPro" id="IPR037883">
    <property type="entry name" value="Knr4/Smi1-like_sf"/>
</dbReference>
<name>A0A2C6DR27_9GAMM</name>
<keyword evidence="3" id="KW-1185">Reference proteome</keyword>